<evidence type="ECO:0000259" key="7">
    <source>
        <dbReference type="Pfam" id="PF26216"/>
    </source>
</evidence>
<dbReference type="GO" id="GO:0005085">
    <property type="term" value="F:guanyl-nucleotide exchange factor activity"/>
    <property type="evidence" value="ECO:0007669"/>
    <property type="project" value="UniProtKB-KW"/>
</dbReference>
<keyword evidence="5" id="KW-0812">Transmembrane</keyword>
<organism evidence="8">
    <name type="scientific">marine sediment metagenome</name>
    <dbReference type="NCBI Taxonomy" id="412755"/>
    <lineage>
        <taxon>unclassified sequences</taxon>
        <taxon>metagenomes</taxon>
        <taxon>ecological metagenomes</taxon>
    </lineage>
</organism>
<dbReference type="EMBL" id="BARV01036646">
    <property type="protein sequence ID" value="GAI55999.1"/>
    <property type="molecule type" value="Genomic_DNA"/>
</dbReference>
<comment type="function">
    <text evidence="2">Specific and highly efficient GDP-D-glucose phosphorylase regulating the levels of GDP-D-glucose in cells.</text>
</comment>
<comment type="catalytic activity">
    <reaction evidence="1">
        <text>GDP-alpha-D-glucose + phosphate = alpha-D-glucose 1-phosphate + GDP + H(+)</text>
        <dbReference type="Rhea" id="RHEA:30387"/>
        <dbReference type="ChEBI" id="CHEBI:15378"/>
        <dbReference type="ChEBI" id="CHEBI:43474"/>
        <dbReference type="ChEBI" id="CHEBI:58189"/>
        <dbReference type="ChEBI" id="CHEBI:58601"/>
        <dbReference type="ChEBI" id="CHEBI:62230"/>
        <dbReference type="EC" id="2.7.7.78"/>
    </reaction>
</comment>
<feature type="non-terminal residue" evidence="8">
    <location>
        <position position="1"/>
    </location>
</feature>
<evidence type="ECO:0000256" key="1">
    <source>
        <dbReference type="ARBA" id="ARBA00000063"/>
    </source>
</evidence>
<keyword evidence="5" id="KW-0472">Membrane</keyword>
<evidence type="ECO:0000313" key="8">
    <source>
        <dbReference type="EMBL" id="GAI55999.1"/>
    </source>
</evidence>
<accession>X1RKF4</accession>
<evidence type="ECO:0000256" key="4">
    <source>
        <dbReference type="ARBA" id="ARBA00018857"/>
    </source>
</evidence>
<gene>
    <name evidence="8" type="ORF">S06H3_56890</name>
</gene>
<evidence type="ECO:0000256" key="5">
    <source>
        <dbReference type="SAM" id="Phobius"/>
    </source>
</evidence>
<dbReference type="InterPro" id="IPR046320">
    <property type="entry name" value="DUF4922"/>
</dbReference>
<keyword evidence="5" id="KW-1133">Transmembrane helix</keyword>
<feature type="domain" description="GDPGP1-like C-terminal" evidence="7">
    <location>
        <begin position="119"/>
        <end position="224"/>
    </location>
</feature>
<dbReference type="PANTHER" id="PTHR20884">
    <property type="entry name" value="GDP-D-GLUCOSE PHOSPHORYLASE 1"/>
    <property type="match status" value="1"/>
</dbReference>
<proteinExistence type="predicted"/>
<protein>
    <recommendedName>
        <fullName evidence="4">GDP-D-glucose phosphorylase 1</fullName>
        <ecNumber evidence="3">2.7.7.78</ecNumber>
    </recommendedName>
</protein>
<dbReference type="GO" id="GO:0000166">
    <property type="term" value="F:nucleotide binding"/>
    <property type="evidence" value="ECO:0007669"/>
    <property type="project" value="UniProtKB-KW"/>
</dbReference>
<dbReference type="EC" id="2.7.7.78" evidence="3"/>
<dbReference type="Pfam" id="PF26216">
    <property type="entry name" value="GDPGP1_C"/>
    <property type="match status" value="1"/>
</dbReference>
<dbReference type="GO" id="GO:0016787">
    <property type="term" value="F:hydrolase activity"/>
    <property type="evidence" value="ECO:0007669"/>
    <property type="project" value="UniProtKB-KW"/>
</dbReference>
<dbReference type="GO" id="GO:0005737">
    <property type="term" value="C:cytoplasm"/>
    <property type="evidence" value="ECO:0007669"/>
    <property type="project" value="UniProtKB-SubCell"/>
</dbReference>
<dbReference type="InterPro" id="IPR058865">
    <property type="entry name" value="GDPGP1_C"/>
</dbReference>
<sequence length="226" mass="25177">KKGDPGAVNVGKKGPCFICLPNISIIQRGMRLFALGGLLNFVFLVQPFPILSAHVTLASARHTPQILSQQDVNFLLDATQRSAEFSYTYNSIGAGASIEEHLHFHVFRYRLPIEDIEVEVISESKGLKVGRLGLPWPILTLVFEGEKEKVNASLWSIVDEAQKRNKPFNILSTHNSQGKLKVYFIPRRRETPLSTFAHALGVVEMAGFILTEKTSEFSAVTEDKDI</sequence>
<dbReference type="Pfam" id="PF16269">
    <property type="entry name" value="DUF4922"/>
    <property type="match status" value="1"/>
</dbReference>
<feature type="non-terminal residue" evidence="8">
    <location>
        <position position="226"/>
    </location>
</feature>
<dbReference type="PANTHER" id="PTHR20884:SF8">
    <property type="entry name" value="GDP-D-GLUCOSE PHOSPHORYLASE 1"/>
    <property type="match status" value="1"/>
</dbReference>
<name>X1RKF4_9ZZZZ</name>
<reference evidence="8" key="1">
    <citation type="journal article" date="2014" name="Front. Microbiol.">
        <title>High frequency of phylogenetically diverse reductive dehalogenase-homologous genes in deep subseafloor sedimentary metagenomes.</title>
        <authorList>
            <person name="Kawai M."/>
            <person name="Futagami T."/>
            <person name="Toyoda A."/>
            <person name="Takaki Y."/>
            <person name="Nishi S."/>
            <person name="Hori S."/>
            <person name="Arai W."/>
            <person name="Tsubouchi T."/>
            <person name="Morono Y."/>
            <person name="Uchiyama I."/>
            <person name="Ito T."/>
            <person name="Fujiyama A."/>
            <person name="Inagaki F."/>
            <person name="Takami H."/>
        </authorList>
    </citation>
    <scope>NUCLEOTIDE SEQUENCE</scope>
    <source>
        <strain evidence="8">Expedition CK06-06</strain>
    </source>
</reference>
<evidence type="ECO:0000256" key="2">
    <source>
        <dbReference type="ARBA" id="ARBA00003049"/>
    </source>
</evidence>
<feature type="domain" description="DUF4922" evidence="6">
    <location>
        <begin position="13"/>
        <end position="105"/>
    </location>
</feature>
<dbReference type="InterPro" id="IPR026506">
    <property type="entry name" value="GDPGP"/>
</dbReference>
<dbReference type="AlphaFoldDB" id="X1RKF4"/>
<dbReference type="GO" id="GO:0080048">
    <property type="term" value="F:GDP-D-glucose phosphorylase activity"/>
    <property type="evidence" value="ECO:0007669"/>
    <property type="project" value="InterPro"/>
</dbReference>
<evidence type="ECO:0000259" key="6">
    <source>
        <dbReference type="Pfam" id="PF16269"/>
    </source>
</evidence>
<feature type="transmembrane region" description="Helical" evidence="5">
    <location>
        <begin position="32"/>
        <end position="51"/>
    </location>
</feature>
<evidence type="ECO:0000256" key="3">
    <source>
        <dbReference type="ARBA" id="ARBA00012507"/>
    </source>
</evidence>
<dbReference type="GO" id="GO:0006006">
    <property type="term" value="P:glucose metabolic process"/>
    <property type="evidence" value="ECO:0007669"/>
    <property type="project" value="TreeGrafter"/>
</dbReference>
<comment type="caution">
    <text evidence="8">The sequence shown here is derived from an EMBL/GenBank/DDBJ whole genome shotgun (WGS) entry which is preliminary data.</text>
</comment>